<dbReference type="Gene3D" id="3.40.50.200">
    <property type="entry name" value="Peptidase S8/S53 domain"/>
    <property type="match status" value="1"/>
</dbReference>
<dbReference type="PROSITE" id="PS00138">
    <property type="entry name" value="SUBTILASE_SER"/>
    <property type="match status" value="1"/>
</dbReference>
<dbReference type="Gene3D" id="1.10.1330.10">
    <property type="entry name" value="Dockerin domain"/>
    <property type="match status" value="1"/>
</dbReference>
<evidence type="ECO:0000313" key="13">
    <source>
        <dbReference type="EMBL" id="MBN8205639.1"/>
    </source>
</evidence>
<dbReference type="Gene3D" id="3.50.30.30">
    <property type="match status" value="1"/>
</dbReference>
<keyword evidence="7 9" id="KW-0720">Serine protease</keyword>
<dbReference type="InterPro" id="IPR003137">
    <property type="entry name" value="PA_domain"/>
</dbReference>
<keyword evidence="5 11" id="KW-0732">Signal</keyword>
<dbReference type="CDD" id="cd02133">
    <property type="entry name" value="PA_C5a_like"/>
    <property type="match status" value="1"/>
</dbReference>
<dbReference type="RefSeq" id="WP_206823372.1">
    <property type="nucleotide sequence ID" value="NZ_JAEMWU010000001.1"/>
</dbReference>
<dbReference type="InterPro" id="IPR000209">
    <property type="entry name" value="Peptidase_S8/S53_dom"/>
</dbReference>
<keyword evidence="6 9" id="KW-0378">Hydrolase</keyword>
<protein>
    <submittedName>
        <fullName evidence="13">S8 family serine peptidase</fullName>
    </submittedName>
</protein>
<dbReference type="PROSITE" id="PS00137">
    <property type="entry name" value="SUBTILASE_HIS"/>
    <property type="match status" value="1"/>
</dbReference>
<dbReference type="Proteomes" id="UP000664385">
    <property type="component" value="Unassembled WGS sequence"/>
</dbReference>
<dbReference type="InterPro" id="IPR010259">
    <property type="entry name" value="S8pro/Inhibitor_I9"/>
</dbReference>
<feature type="active site" description="Charge relay system" evidence="8 9">
    <location>
        <position position="586"/>
    </location>
</feature>
<dbReference type="PANTHER" id="PTHR43806">
    <property type="entry name" value="PEPTIDASE S8"/>
    <property type="match status" value="1"/>
</dbReference>
<keyword evidence="4 9" id="KW-0645">Protease</keyword>
<evidence type="ECO:0000256" key="9">
    <source>
        <dbReference type="PROSITE-ProRule" id="PRU01240"/>
    </source>
</evidence>
<dbReference type="GO" id="GO:0000272">
    <property type="term" value="P:polysaccharide catabolic process"/>
    <property type="evidence" value="ECO:0007669"/>
    <property type="project" value="InterPro"/>
</dbReference>
<evidence type="ECO:0000256" key="10">
    <source>
        <dbReference type="RuleBase" id="RU003355"/>
    </source>
</evidence>
<dbReference type="CDD" id="cd14256">
    <property type="entry name" value="Dockerin_I"/>
    <property type="match status" value="1"/>
</dbReference>
<dbReference type="PROSITE" id="PS51766">
    <property type="entry name" value="DOCKERIN"/>
    <property type="match status" value="1"/>
</dbReference>
<dbReference type="InterPro" id="IPR036852">
    <property type="entry name" value="Peptidase_S8/S53_dom_sf"/>
</dbReference>
<dbReference type="InterPro" id="IPR015500">
    <property type="entry name" value="Peptidase_S8_subtilisin-rel"/>
</dbReference>
<evidence type="ECO:0000256" key="11">
    <source>
        <dbReference type="SAM" id="SignalP"/>
    </source>
</evidence>
<dbReference type="EMBL" id="JAEMWU010000001">
    <property type="protein sequence ID" value="MBN8205639.1"/>
    <property type="molecule type" value="Genomic_DNA"/>
</dbReference>
<dbReference type="PRINTS" id="PR00723">
    <property type="entry name" value="SUBTILISIN"/>
</dbReference>
<evidence type="ECO:0000256" key="7">
    <source>
        <dbReference type="ARBA" id="ARBA00022825"/>
    </source>
</evidence>
<evidence type="ECO:0000256" key="3">
    <source>
        <dbReference type="ARBA" id="ARBA00022525"/>
    </source>
</evidence>
<evidence type="ECO:0000256" key="8">
    <source>
        <dbReference type="PIRSR" id="PIRSR615500-1"/>
    </source>
</evidence>
<dbReference type="Pfam" id="PF02225">
    <property type="entry name" value="PA"/>
    <property type="match status" value="1"/>
</dbReference>
<name>A0A939DWE2_9MICO</name>
<feature type="signal peptide" evidence="11">
    <location>
        <begin position="1"/>
        <end position="33"/>
    </location>
</feature>
<dbReference type="Pfam" id="PF00082">
    <property type="entry name" value="Peptidase_S8"/>
    <property type="match status" value="1"/>
</dbReference>
<feature type="domain" description="Dockerin" evidence="12">
    <location>
        <begin position="1257"/>
        <end position="1321"/>
    </location>
</feature>
<dbReference type="PROSITE" id="PS51892">
    <property type="entry name" value="SUBTILASE"/>
    <property type="match status" value="1"/>
</dbReference>
<dbReference type="GO" id="GO:0004252">
    <property type="term" value="F:serine-type endopeptidase activity"/>
    <property type="evidence" value="ECO:0007669"/>
    <property type="project" value="UniProtKB-UniRule"/>
</dbReference>
<dbReference type="InterPro" id="IPR022398">
    <property type="entry name" value="Peptidase_S8_His-AS"/>
</dbReference>
<evidence type="ECO:0000256" key="5">
    <source>
        <dbReference type="ARBA" id="ARBA00022729"/>
    </source>
</evidence>
<keyword evidence="2" id="KW-0134">Cell wall</keyword>
<dbReference type="InterPro" id="IPR050131">
    <property type="entry name" value="Peptidase_S8_subtilisin-like"/>
</dbReference>
<accession>A0A939DWE2</accession>
<dbReference type="PANTHER" id="PTHR43806:SF65">
    <property type="entry name" value="SERINE PROTEASE APRX"/>
    <property type="match status" value="1"/>
</dbReference>
<dbReference type="InterPro" id="IPR023828">
    <property type="entry name" value="Peptidase_S8_Ser-AS"/>
</dbReference>
<feature type="active site" description="Charge relay system" evidence="8 9">
    <location>
        <position position="211"/>
    </location>
</feature>
<feature type="chain" id="PRO_5037346587" evidence="11">
    <location>
        <begin position="34"/>
        <end position="1340"/>
    </location>
</feature>
<dbReference type="InterPro" id="IPR034213">
    <property type="entry name" value="S8_Vpr-like"/>
</dbReference>
<dbReference type="CDD" id="cd07474">
    <property type="entry name" value="Peptidases_S8_subtilisin_Vpr-like"/>
    <property type="match status" value="1"/>
</dbReference>
<dbReference type="SUPFAM" id="SSF52025">
    <property type="entry name" value="PA domain"/>
    <property type="match status" value="1"/>
</dbReference>
<keyword evidence="3" id="KW-0964">Secreted</keyword>
<evidence type="ECO:0000256" key="1">
    <source>
        <dbReference type="ARBA" id="ARBA00011073"/>
    </source>
</evidence>
<evidence type="ECO:0000256" key="4">
    <source>
        <dbReference type="ARBA" id="ARBA00022670"/>
    </source>
</evidence>
<comment type="similarity">
    <text evidence="1 9 10">Belongs to the peptidase S8 family.</text>
</comment>
<dbReference type="InterPro" id="IPR016134">
    <property type="entry name" value="Dockerin_dom"/>
</dbReference>
<organism evidence="13 14">
    <name type="scientific">Microbacterium esteraromaticum</name>
    <dbReference type="NCBI Taxonomy" id="57043"/>
    <lineage>
        <taxon>Bacteria</taxon>
        <taxon>Bacillati</taxon>
        <taxon>Actinomycetota</taxon>
        <taxon>Actinomycetes</taxon>
        <taxon>Micrococcales</taxon>
        <taxon>Microbacteriaceae</taxon>
        <taxon>Microbacterium</taxon>
    </lineage>
</organism>
<evidence type="ECO:0000259" key="12">
    <source>
        <dbReference type="PROSITE" id="PS51766"/>
    </source>
</evidence>
<dbReference type="InterPro" id="IPR036439">
    <property type="entry name" value="Dockerin_dom_sf"/>
</dbReference>
<comment type="caution">
    <text evidence="13">The sequence shown here is derived from an EMBL/GenBank/DDBJ whole genome shotgun (WGS) entry which is preliminary data.</text>
</comment>
<dbReference type="InterPro" id="IPR046450">
    <property type="entry name" value="PA_dom_sf"/>
</dbReference>
<feature type="active site" description="Charge relay system" evidence="8 9">
    <location>
        <position position="264"/>
    </location>
</feature>
<dbReference type="GO" id="GO:0006508">
    <property type="term" value="P:proteolysis"/>
    <property type="evidence" value="ECO:0007669"/>
    <property type="project" value="UniProtKB-KW"/>
</dbReference>
<dbReference type="InterPro" id="IPR023827">
    <property type="entry name" value="Peptidase_S8_Asp-AS"/>
</dbReference>
<evidence type="ECO:0000256" key="6">
    <source>
        <dbReference type="ARBA" id="ARBA00022801"/>
    </source>
</evidence>
<dbReference type="SUPFAM" id="SSF63446">
    <property type="entry name" value="Type I dockerin domain"/>
    <property type="match status" value="1"/>
</dbReference>
<dbReference type="Pfam" id="PF05922">
    <property type="entry name" value="Inhibitor_I9"/>
    <property type="match status" value="1"/>
</dbReference>
<evidence type="ECO:0000313" key="14">
    <source>
        <dbReference type="Proteomes" id="UP000664385"/>
    </source>
</evidence>
<gene>
    <name evidence="13" type="ORF">JF543_06655</name>
</gene>
<dbReference type="SUPFAM" id="SSF52743">
    <property type="entry name" value="Subtilisin-like"/>
    <property type="match status" value="1"/>
</dbReference>
<sequence>MSPRPHTRRHIGAAAVAATAMIGTMLVPSSAFAAQPDASDVLTATTSDQRHALAASVRLERPEEIRIADGVDLESAEVADFVVVLRQPAPATARALAKIDGEKLSAADAKRAVAASQKRLRAHAQGNGIKVVRSYDQAINAVVVRAKGTDVRALLASSDVASVWPNQTFTVDLPEADAEAGITGGGATYDEVAALRAEGIDGDGIKVGVLDTGIDYRHPALADAYRGGYDAVDDDDDPMETTYDDWKGSGRPEKVRGATYYTSHGTHVAGIIAGQDKSFGGRSAYGVAPDVDLYAYRVLGPYGGGTTEDILEGMEHALADGMDIVNMSLGGSYNDHRSPLSIAADNLTLAGVTTVIAAGNDGEGGAATLGSPGSSALALTVGANDSPLTLATTDATVGSAVAGLRVIAQKRDDASVTDLAGRTVALVDVGDGKPAGYSGKDVKGKIVLIQRGAITFNDMVANARNRGAVGAIVVNNRAEGPIDVYLGENDGYVPTFGTTADAGEAVRGALVDGVGEVTFGEFDTVTTEADRLAGFSSRGPANGTTDIKPEITAPGVSVMSTVPTWDVDPKADIPYSEAYGRKSGTSMATPFVAGLAALMLQADSELSPADIKTRLMNTADDLRDDSGVFESGAGQVDPRQAVATTVDVQVIDELWMPAQRGVKAINDITGALSLGMAPATAKSTISRTIEVTNHGSRTQTYELSYDTAHGAGTGDIVASGIRVDVPSSVKVGAGKAKKVTVTVEVPAGVEDGTYGAFVLVTVPDDDEPLRLPLGLRVDDAEISDFTMIKPVMTTVADSYDPAAKFSLGVATPSRTLDLFLVDADSGADIGYVGGIDPSLMKDGLRYGPFAWYGDYLPLTGDKDFPISHKIATVAPGLHTLRAVGSDDNGGEFSRTVDFYVDVTAPQFTAAYETDSVHEFTQGQSSFPLTGSLVDGDVETIRAAGIDIDQSDNSIQLFSAQIMPYKSIAPAADGGFSTDIGLLPSSVQSHRFLGVDAAGNIGGRIQTMWFKDTQAYVLGDADKTSARVGDTVTMSFTTHNASDFGEMRFEAYFQPRDTTNIRPVAQDAFADYGRIAGEMTVTETSSGVSKLSVPIVFDGPKEYTGDDLPLIDMVFEVADTVAAETTGFATVSTYVKTTGGAGVQMQRAFDQVAAVAPTGLASGGFFAQGLLTDAGAPDRDLDHSTVGAEATLTASDGTTRSMTIGASGSVEAGGVPLRDQPWRMTITLPGHFTWYQPLALSTKDSDGGLAGQTATFTASMVAGDVNGDDVVDILDAIAIRDARGTDMRAADVDFSGTVDADDLAYVEMNYLVRNPTADTVPTPKSKHKGITLDEVLASFAD</sequence>
<proteinExistence type="inferred from homology"/>
<dbReference type="PROSITE" id="PS00136">
    <property type="entry name" value="SUBTILASE_ASP"/>
    <property type="match status" value="1"/>
</dbReference>
<reference evidence="13" key="1">
    <citation type="submission" date="2020-12" db="EMBL/GenBank/DDBJ databases">
        <title>PHA producing bacteria isolated from mangrove.</title>
        <authorList>
            <person name="Zheng W."/>
            <person name="Yu S."/>
            <person name="Huang Y."/>
        </authorList>
    </citation>
    <scope>NUCLEOTIDE SEQUENCE</scope>
    <source>
        <strain evidence="13">GN8-5</strain>
    </source>
</reference>
<evidence type="ECO:0000256" key="2">
    <source>
        <dbReference type="ARBA" id="ARBA00022512"/>
    </source>
</evidence>